<name>A0A8T1R8T8_CARIL</name>
<sequence length="69" mass="8084">MRSELKVSEILWKSWSCFSTAFLNFFFCLISMINSSTPGSSRKLWENMAIQDFAGFLLLAFWFCLHIFS</sequence>
<reference evidence="2" key="1">
    <citation type="submission" date="2020-12" db="EMBL/GenBank/DDBJ databases">
        <title>WGS assembly of Carya illinoinensis cv. Pawnee.</title>
        <authorList>
            <person name="Platts A."/>
            <person name="Shu S."/>
            <person name="Wright S."/>
            <person name="Barry K."/>
            <person name="Edger P."/>
            <person name="Pires J.C."/>
            <person name="Schmutz J."/>
        </authorList>
    </citation>
    <scope>NUCLEOTIDE SEQUENCE</scope>
    <source>
        <tissue evidence="2">Leaf</tissue>
    </source>
</reference>
<keyword evidence="3" id="KW-1185">Reference proteome</keyword>
<keyword evidence="1" id="KW-0472">Membrane</keyword>
<accession>A0A8T1R8T8</accession>
<keyword evidence="1" id="KW-1133">Transmembrane helix</keyword>
<keyword evidence="1" id="KW-0812">Transmembrane</keyword>
<evidence type="ECO:0000313" key="3">
    <source>
        <dbReference type="Proteomes" id="UP000811609"/>
    </source>
</evidence>
<dbReference type="AlphaFoldDB" id="A0A8T1R8T8"/>
<gene>
    <name evidence="2" type="ORF">CIPAW_03G248100</name>
</gene>
<feature type="transmembrane region" description="Helical" evidence="1">
    <location>
        <begin position="48"/>
        <end position="68"/>
    </location>
</feature>
<dbReference type="EMBL" id="CM031811">
    <property type="protein sequence ID" value="KAG6662512.1"/>
    <property type="molecule type" value="Genomic_DNA"/>
</dbReference>
<protein>
    <submittedName>
        <fullName evidence="2">Uncharacterized protein</fullName>
    </submittedName>
</protein>
<evidence type="ECO:0000313" key="2">
    <source>
        <dbReference type="EMBL" id="KAG6662512.1"/>
    </source>
</evidence>
<feature type="transmembrane region" description="Helical" evidence="1">
    <location>
        <begin position="12"/>
        <end position="33"/>
    </location>
</feature>
<evidence type="ECO:0000256" key="1">
    <source>
        <dbReference type="SAM" id="Phobius"/>
    </source>
</evidence>
<dbReference type="Proteomes" id="UP000811609">
    <property type="component" value="Chromosome 3"/>
</dbReference>
<comment type="caution">
    <text evidence="2">The sequence shown here is derived from an EMBL/GenBank/DDBJ whole genome shotgun (WGS) entry which is preliminary data.</text>
</comment>
<proteinExistence type="predicted"/>
<organism evidence="2 3">
    <name type="scientific">Carya illinoinensis</name>
    <name type="common">Pecan</name>
    <dbReference type="NCBI Taxonomy" id="32201"/>
    <lineage>
        <taxon>Eukaryota</taxon>
        <taxon>Viridiplantae</taxon>
        <taxon>Streptophyta</taxon>
        <taxon>Embryophyta</taxon>
        <taxon>Tracheophyta</taxon>
        <taxon>Spermatophyta</taxon>
        <taxon>Magnoliopsida</taxon>
        <taxon>eudicotyledons</taxon>
        <taxon>Gunneridae</taxon>
        <taxon>Pentapetalae</taxon>
        <taxon>rosids</taxon>
        <taxon>fabids</taxon>
        <taxon>Fagales</taxon>
        <taxon>Juglandaceae</taxon>
        <taxon>Carya</taxon>
    </lineage>
</organism>